<organism evidence="1 3">
    <name type="scientific">Liparis tanakae</name>
    <name type="common">Tanaka's snailfish</name>
    <dbReference type="NCBI Taxonomy" id="230148"/>
    <lineage>
        <taxon>Eukaryota</taxon>
        <taxon>Metazoa</taxon>
        <taxon>Chordata</taxon>
        <taxon>Craniata</taxon>
        <taxon>Vertebrata</taxon>
        <taxon>Euteleostomi</taxon>
        <taxon>Actinopterygii</taxon>
        <taxon>Neopterygii</taxon>
        <taxon>Teleostei</taxon>
        <taxon>Neoteleostei</taxon>
        <taxon>Acanthomorphata</taxon>
        <taxon>Eupercaria</taxon>
        <taxon>Perciformes</taxon>
        <taxon>Cottioidei</taxon>
        <taxon>Cottales</taxon>
        <taxon>Liparidae</taxon>
        <taxon>Liparis</taxon>
    </lineage>
</organism>
<proteinExistence type="predicted"/>
<dbReference type="AlphaFoldDB" id="A0A4Z2DZI9"/>
<comment type="caution">
    <text evidence="1">The sequence shown here is derived from an EMBL/GenBank/DDBJ whole genome shotgun (WGS) entry which is preliminary data.</text>
</comment>
<dbReference type="Proteomes" id="UP000314294">
    <property type="component" value="Unassembled WGS sequence"/>
</dbReference>
<gene>
    <name evidence="2" type="ORF">EYF80_067588</name>
    <name evidence="1" type="ORF">EYF80_068010</name>
</gene>
<name>A0A4Z2DZI9_9TELE</name>
<sequence length="23" mass="2661">MWKALKASQIKFSRPQTSLCHLS</sequence>
<evidence type="ECO:0000313" key="1">
    <source>
        <dbReference type="EMBL" id="TNN21878.1"/>
    </source>
</evidence>
<dbReference type="EMBL" id="SRLO01023189">
    <property type="protein sequence ID" value="TNN22298.1"/>
    <property type="molecule type" value="Genomic_DNA"/>
</dbReference>
<dbReference type="EMBL" id="SRLO01025367">
    <property type="protein sequence ID" value="TNN21878.1"/>
    <property type="molecule type" value="Genomic_DNA"/>
</dbReference>
<evidence type="ECO:0000313" key="3">
    <source>
        <dbReference type="Proteomes" id="UP000314294"/>
    </source>
</evidence>
<reference evidence="1 3" key="1">
    <citation type="submission" date="2019-03" db="EMBL/GenBank/DDBJ databases">
        <title>First draft genome of Liparis tanakae, snailfish: a comprehensive survey of snailfish specific genes.</title>
        <authorList>
            <person name="Kim W."/>
            <person name="Song I."/>
            <person name="Jeong J.-H."/>
            <person name="Kim D."/>
            <person name="Kim S."/>
            <person name="Ryu S."/>
            <person name="Song J.Y."/>
            <person name="Lee S.K."/>
        </authorList>
    </citation>
    <scope>NUCLEOTIDE SEQUENCE [LARGE SCALE GENOMIC DNA]</scope>
    <source>
        <tissue evidence="1">Muscle</tissue>
    </source>
</reference>
<keyword evidence="3" id="KW-1185">Reference proteome</keyword>
<protein>
    <submittedName>
        <fullName evidence="1">Uncharacterized protein</fullName>
    </submittedName>
</protein>
<accession>A0A4Z2DZI9</accession>
<evidence type="ECO:0000313" key="2">
    <source>
        <dbReference type="EMBL" id="TNN22298.1"/>
    </source>
</evidence>